<protein>
    <submittedName>
        <fullName evidence="2">Uncharacterized protein</fullName>
    </submittedName>
</protein>
<dbReference type="AlphaFoldDB" id="X1BDV6"/>
<evidence type="ECO:0000256" key="1">
    <source>
        <dbReference type="SAM" id="Phobius"/>
    </source>
</evidence>
<organism evidence="2">
    <name type="scientific">marine sediment metagenome</name>
    <dbReference type="NCBI Taxonomy" id="412755"/>
    <lineage>
        <taxon>unclassified sequences</taxon>
        <taxon>metagenomes</taxon>
        <taxon>ecological metagenomes</taxon>
    </lineage>
</organism>
<dbReference type="EMBL" id="BART01019548">
    <property type="protein sequence ID" value="GAG93200.1"/>
    <property type="molecule type" value="Genomic_DNA"/>
</dbReference>
<keyword evidence="1" id="KW-0472">Membrane</keyword>
<keyword evidence="1" id="KW-0812">Transmembrane</keyword>
<keyword evidence="1" id="KW-1133">Transmembrane helix</keyword>
<feature type="transmembrane region" description="Helical" evidence="1">
    <location>
        <begin position="36"/>
        <end position="53"/>
    </location>
</feature>
<reference evidence="2" key="1">
    <citation type="journal article" date="2014" name="Front. Microbiol.">
        <title>High frequency of phylogenetically diverse reductive dehalogenase-homologous genes in deep subseafloor sedimentary metagenomes.</title>
        <authorList>
            <person name="Kawai M."/>
            <person name="Futagami T."/>
            <person name="Toyoda A."/>
            <person name="Takaki Y."/>
            <person name="Nishi S."/>
            <person name="Hori S."/>
            <person name="Arai W."/>
            <person name="Tsubouchi T."/>
            <person name="Morono Y."/>
            <person name="Uchiyama I."/>
            <person name="Ito T."/>
            <person name="Fujiyama A."/>
            <person name="Inagaki F."/>
            <person name="Takami H."/>
        </authorList>
    </citation>
    <scope>NUCLEOTIDE SEQUENCE</scope>
    <source>
        <strain evidence="2">Expedition CK06-06</strain>
    </source>
</reference>
<comment type="caution">
    <text evidence="2">The sequence shown here is derived from an EMBL/GenBank/DDBJ whole genome shotgun (WGS) entry which is preliminary data.</text>
</comment>
<feature type="transmembrane region" description="Helical" evidence="1">
    <location>
        <begin position="7"/>
        <end position="30"/>
    </location>
</feature>
<accession>X1BDV6</accession>
<name>X1BDV6_9ZZZZ</name>
<proteinExistence type="predicted"/>
<evidence type="ECO:0000313" key="2">
    <source>
        <dbReference type="EMBL" id="GAG93200.1"/>
    </source>
</evidence>
<feature type="non-terminal residue" evidence="2">
    <location>
        <position position="1"/>
    </location>
</feature>
<sequence>GRYFLMIAMGAQFGAMATTFLNYGILPITLAVTYPGYYLSVIAILFVLWDLFLRKKQ</sequence>
<gene>
    <name evidence="2" type="ORF">S01H4_36539</name>
</gene>